<feature type="region of interest" description="Disordered" evidence="5">
    <location>
        <begin position="1"/>
        <end position="146"/>
    </location>
</feature>
<reference evidence="7" key="1">
    <citation type="journal article" date="2014" name="PLoS Negl. Trop. Dis.">
        <title>Identification and characterization of seminal fluid proteins in the Asian tiger mosquito, Aedes albopictus.</title>
        <authorList>
            <person name="Boes K.E."/>
            <person name="Ribeiro J.M."/>
            <person name="Wong A."/>
            <person name="Harrington L.C."/>
            <person name="Wolfner M.F."/>
            <person name="Sirot L.K."/>
        </authorList>
    </citation>
    <scope>NUCLEOTIDE SEQUENCE</scope>
    <source>
        <tissue evidence="7">Reproductive organs</tissue>
    </source>
</reference>
<sequence>MADEGNEDSWLYGNANADGKNGEKEGDQPSAADDDDDGKEHGTSMDGEMVESNGKRANKRPRSSFSDDDEHHQHDDNAMDSSDLVGKSRGGDSGRREDDFHGEEDSHLQEDESHDQDQAVKPERSDGEMDTDDSDDDDDINVVIGDIKSGPSYNIIKQRGPIVPPQVAQAAPGQDKAKQPAGKFSIEEFESVGTINGVPAHEFSIDSLDEKPWRKPGADITDYFNYGFNEETWRAYCERQKRMRMHESGVGLQGLTINNPQAAQAQNNWRQGPPPPRKMMNNGIDVIGGMAMHPRPEPQDMMPRHPKENIIQVMTADRREYSRTSKFDSPMGPPPFGAPPEFYHNEPDYGDYGYEPTQESQWNQEPNWQPHGIKTLTPGPPPPMMPPGMGMPPPHMDMMPPPMQPGMNMGPPGMGPHGMRHDRGDRDRERDRGERDRDRRPRDRDREREHRRDRERDRDREPRESRESREPREREASISKPVEPVEMMERSRSEKPDRSERDSEKDKQRSSKSERHKDRYRERSRSREKSKARRRSRSRDRERHSSRSEKKKSHRKDKEEGE</sequence>
<accession>A0A023ETZ7</accession>
<dbReference type="InterPro" id="IPR051187">
    <property type="entry name" value="Pre-mRNA_3'-end_processing_reg"/>
</dbReference>
<comment type="similarity">
    <text evidence="2">Belongs to the FIP1 family.</text>
</comment>
<keyword evidence="4" id="KW-0539">Nucleus</keyword>
<evidence type="ECO:0000256" key="1">
    <source>
        <dbReference type="ARBA" id="ARBA00004123"/>
    </source>
</evidence>
<keyword evidence="3" id="KW-0507">mRNA processing</keyword>
<dbReference type="EMBL" id="GAPW01000765">
    <property type="protein sequence ID" value="JAC12833.1"/>
    <property type="molecule type" value="mRNA"/>
</dbReference>
<proteinExistence type="evidence at transcript level"/>
<dbReference type="InterPro" id="IPR007854">
    <property type="entry name" value="Fip1_dom"/>
</dbReference>
<dbReference type="Pfam" id="PF05182">
    <property type="entry name" value="Fip1"/>
    <property type="match status" value="1"/>
</dbReference>
<feature type="compositionally biased region" description="Basic and acidic residues" evidence="5">
    <location>
        <begin position="539"/>
        <end position="548"/>
    </location>
</feature>
<feature type="domain" description="Pre-mRNA polyadenylation factor Fip1" evidence="6">
    <location>
        <begin position="203"/>
        <end position="244"/>
    </location>
</feature>
<evidence type="ECO:0000256" key="2">
    <source>
        <dbReference type="ARBA" id="ARBA00007459"/>
    </source>
</evidence>
<dbReference type="GO" id="GO:0005847">
    <property type="term" value="C:mRNA cleavage and polyadenylation specificity factor complex"/>
    <property type="evidence" value="ECO:0007669"/>
    <property type="project" value="TreeGrafter"/>
</dbReference>
<feature type="compositionally biased region" description="Polar residues" evidence="5">
    <location>
        <begin position="357"/>
        <end position="367"/>
    </location>
</feature>
<dbReference type="VEuPathDB" id="VectorBase:AALF027818"/>
<organism evidence="7">
    <name type="scientific">Aedes albopictus</name>
    <name type="common">Asian tiger mosquito</name>
    <name type="synonym">Stegomyia albopicta</name>
    <dbReference type="NCBI Taxonomy" id="7160"/>
    <lineage>
        <taxon>Eukaryota</taxon>
        <taxon>Metazoa</taxon>
        <taxon>Ecdysozoa</taxon>
        <taxon>Arthropoda</taxon>
        <taxon>Hexapoda</taxon>
        <taxon>Insecta</taxon>
        <taxon>Pterygota</taxon>
        <taxon>Neoptera</taxon>
        <taxon>Endopterygota</taxon>
        <taxon>Diptera</taxon>
        <taxon>Nematocera</taxon>
        <taxon>Culicoidea</taxon>
        <taxon>Culicidae</taxon>
        <taxon>Culicinae</taxon>
        <taxon>Aedini</taxon>
        <taxon>Aedes</taxon>
        <taxon>Stegomyia</taxon>
    </lineage>
</organism>
<evidence type="ECO:0000313" key="7">
    <source>
        <dbReference type="EMBL" id="JAC12833.1"/>
    </source>
</evidence>
<feature type="compositionally biased region" description="Basic and acidic residues" evidence="5">
    <location>
        <begin position="89"/>
        <end position="127"/>
    </location>
</feature>
<feature type="compositionally biased region" description="Acidic residues" evidence="5">
    <location>
        <begin position="128"/>
        <end position="140"/>
    </location>
</feature>
<evidence type="ECO:0000259" key="6">
    <source>
        <dbReference type="Pfam" id="PF05182"/>
    </source>
</evidence>
<evidence type="ECO:0000256" key="5">
    <source>
        <dbReference type="SAM" id="MobiDB-lite"/>
    </source>
</evidence>
<dbReference type="PANTHER" id="PTHR13484">
    <property type="entry name" value="FIP1-LIKE 1 PROTEIN"/>
    <property type="match status" value="1"/>
</dbReference>
<feature type="compositionally biased region" description="Basic and acidic residues" evidence="5">
    <location>
        <begin position="487"/>
        <end position="529"/>
    </location>
</feature>
<feature type="compositionally biased region" description="Pro residues" evidence="5">
    <location>
        <begin position="378"/>
        <end position="404"/>
    </location>
</feature>
<dbReference type="GO" id="GO:0006397">
    <property type="term" value="P:mRNA processing"/>
    <property type="evidence" value="ECO:0007669"/>
    <property type="project" value="UniProtKB-KW"/>
</dbReference>
<evidence type="ECO:0000256" key="4">
    <source>
        <dbReference type="ARBA" id="ARBA00023242"/>
    </source>
</evidence>
<feature type="compositionally biased region" description="Basic and acidic residues" evidence="5">
    <location>
        <begin position="419"/>
        <end position="477"/>
    </location>
</feature>
<dbReference type="PANTHER" id="PTHR13484:SF0">
    <property type="entry name" value="PRE-MRNA 3'-END-PROCESSING FACTOR FIP1"/>
    <property type="match status" value="1"/>
</dbReference>
<dbReference type="VEuPathDB" id="VectorBase:AALC636_033386"/>
<evidence type="ECO:0000256" key="3">
    <source>
        <dbReference type="ARBA" id="ARBA00022664"/>
    </source>
</evidence>
<dbReference type="AlphaFoldDB" id="A0A023ETZ7"/>
<protein>
    <submittedName>
        <fullName evidence="7">Putative polyadenylation factor i complex subunit fip1</fullName>
    </submittedName>
</protein>
<comment type="subcellular location">
    <subcellularLocation>
        <location evidence="1">Nucleus</location>
    </subcellularLocation>
</comment>
<name>A0A023ETZ7_AEDAL</name>
<feature type="region of interest" description="Disordered" evidence="5">
    <location>
        <begin position="356"/>
        <end position="562"/>
    </location>
</feature>